<dbReference type="HOGENOM" id="CLU_036993_0_0_6"/>
<keyword evidence="1 2" id="KW-0732">Signal</keyword>
<feature type="signal peptide" evidence="2">
    <location>
        <begin position="1"/>
        <end position="21"/>
    </location>
</feature>
<dbReference type="Proteomes" id="UP000001410">
    <property type="component" value="Chromosome"/>
</dbReference>
<dbReference type="Gene3D" id="3.10.560.10">
    <property type="entry name" value="Outer membrane lipoprotein wza domain like"/>
    <property type="match status" value="2"/>
</dbReference>
<protein>
    <submittedName>
        <fullName evidence="5">KpsD protein</fullName>
    </submittedName>
</protein>
<dbReference type="eggNOG" id="COG1596">
    <property type="taxonomic scope" value="Bacteria"/>
</dbReference>
<name>A0A0H2VAZ0_ECOL6</name>
<dbReference type="AlphaFoldDB" id="A0A0H2VAZ0"/>
<reference evidence="5 6" key="1">
    <citation type="journal article" date="2002" name="Proc. Natl. Acad. Sci. U.S.A.">
        <title>Extensive mosaic structure revealed by the complete genome sequence of uropathogenic Escherichia coli.</title>
        <authorList>
            <person name="Welch R.A."/>
            <person name="Burland V."/>
            <person name="Plunkett G.III."/>
            <person name="Redford P."/>
            <person name="Roesch P."/>
            <person name="Rasko D."/>
            <person name="Buckles E.L."/>
            <person name="Liou S.R."/>
            <person name="Boutin A."/>
            <person name="Hackett J."/>
            <person name="Stroud D."/>
            <person name="Mayhew G.F."/>
            <person name="Rose D.J."/>
            <person name="Zhou S."/>
            <person name="Schwartz D.C."/>
            <person name="Perna N.T."/>
            <person name="Mobley H.L."/>
            <person name="Donnenberg M.S."/>
            <person name="Blattner F.R."/>
        </authorList>
    </citation>
    <scope>NUCLEOTIDE SEQUENCE [LARGE SCALE GENOMIC DNA]</scope>
    <source>
        <strain evidence="6">CFT073 / ATCC 700928 / UPEC</strain>
    </source>
</reference>
<dbReference type="EMBL" id="AE014075">
    <property type="protein sequence ID" value="AAN82136.1"/>
    <property type="molecule type" value="Genomic_DNA"/>
</dbReference>
<gene>
    <name evidence="5" type="primary">kpsD</name>
    <name evidence="5" type="ordered locus">c3688</name>
</gene>
<evidence type="ECO:0000313" key="5">
    <source>
        <dbReference type="EMBL" id="AAN82136.1"/>
    </source>
</evidence>
<dbReference type="STRING" id="199310.c3688"/>
<dbReference type="GO" id="GO:0015159">
    <property type="term" value="F:polysaccharide transmembrane transporter activity"/>
    <property type="evidence" value="ECO:0007669"/>
    <property type="project" value="InterPro"/>
</dbReference>
<keyword evidence="6" id="KW-1185">Reference proteome</keyword>
<evidence type="ECO:0000259" key="3">
    <source>
        <dbReference type="Pfam" id="PF02563"/>
    </source>
</evidence>
<evidence type="ECO:0000259" key="4">
    <source>
        <dbReference type="Pfam" id="PF10531"/>
    </source>
</evidence>
<feature type="domain" description="Soluble ligand binding" evidence="4">
    <location>
        <begin position="462"/>
        <end position="508"/>
    </location>
</feature>
<evidence type="ECO:0000256" key="2">
    <source>
        <dbReference type="SAM" id="SignalP"/>
    </source>
</evidence>
<dbReference type="PANTHER" id="PTHR33619">
    <property type="entry name" value="POLYSACCHARIDE EXPORT PROTEIN GFCE-RELATED"/>
    <property type="match status" value="1"/>
</dbReference>
<dbReference type="InterPro" id="IPR003715">
    <property type="entry name" value="Poly_export_N"/>
</dbReference>
<feature type="chain" id="PRO_5002599899" evidence="2">
    <location>
        <begin position="22"/>
        <end position="559"/>
    </location>
</feature>
<dbReference type="KEGG" id="ecc:c3688"/>
<dbReference type="InterPro" id="IPR049712">
    <property type="entry name" value="Poly_export"/>
</dbReference>
<dbReference type="Pfam" id="PF10531">
    <property type="entry name" value="SLBB"/>
    <property type="match status" value="1"/>
</dbReference>
<dbReference type="InterPro" id="IPR019554">
    <property type="entry name" value="Soluble_ligand-bd"/>
</dbReference>
<evidence type="ECO:0000256" key="1">
    <source>
        <dbReference type="ARBA" id="ARBA00022729"/>
    </source>
</evidence>
<accession>A0A0H2VAZ0</accession>
<organism evidence="5 6">
    <name type="scientific">Escherichia coli O6:H1 (strain CFT073 / ATCC 700928 / UPEC)</name>
    <dbReference type="NCBI Taxonomy" id="199310"/>
    <lineage>
        <taxon>Bacteria</taxon>
        <taxon>Pseudomonadati</taxon>
        <taxon>Pseudomonadota</taxon>
        <taxon>Gammaproteobacteria</taxon>
        <taxon>Enterobacterales</taxon>
        <taxon>Enterobacteriaceae</taxon>
        <taxon>Escherichia</taxon>
    </lineage>
</organism>
<sequence>MMKLFKSILLIAACHAAQASAVIDINADPNLTGAAPLTGILNGQKSDTQNMSGFDNTPPPAPPVVMSRMFGAQLFNGTSADSGATVGFNPDYILNPGDSIQVRLWGAFTFDGALQVDPKGNIFLPNVGPVKVAGVSNSQLNALVTSKVKEVYQSNVNVYASLLQAQPVKVYVTGFVRNPGLYGGVTSDSLLNYLIKAGGVDPERGSYVDIVVKRGNRVRSNVNLYDFLLNGKLGLSQFADGDTIIVGPRQHTFSVQGDVFNSYDFEFRESSIPVTEALSWARPKPGATHITIMRKQGLQKRSEYYPISSAPGRMLQNGDTLIVSTDRYAGTIQVRVEGAHSGEHAMVLPYGSTMRAVLEKVRPNSMSQMNAVQLYRPSVAQRQKEMLNLSLQKLEEASLSAQSSTKEEASLRMQEAQLISRFVAKARTVVPKGEVILNESNIDSVLLEDGDVINIPEKTSLVMVHGEVLFPNAVSWQKGMTTEDYIEKCGGLTQKSGNARIIVIRQNGAAVNAEDVDSLKPGDEIMVLPKYESKNIEVTRGISTILYQLAVGAKVILSL</sequence>
<dbReference type="Gene3D" id="3.30.1950.10">
    <property type="entry name" value="wza like domain"/>
    <property type="match status" value="1"/>
</dbReference>
<dbReference type="Pfam" id="PF02563">
    <property type="entry name" value="Poly_export"/>
    <property type="match status" value="1"/>
</dbReference>
<dbReference type="SMR" id="A0A0H2VAZ0"/>
<feature type="domain" description="Polysaccharide export protein N-terminal" evidence="3">
    <location>
        <begin position="89"/>
        <end position="160"/>
    </location>
</feature>
<evidence type="ECO:0000313" key="6">
    <source>
        <dbReference type="Proteomes" id="UP000001410"/>
    </source>
</evidence>
<proteinExistence type="predicted"/>
<dbReference type="PANTHER" id="PTHR33619:SF3">
    <property type="entry name" value="POLYSACCHARIDE EXPORT PROTEIN GFCE-RELATED"/>
    <property type="match status" value="1"/>
</dbReference>